<keyword evidence="3" id="KW-1185">Reference proteome</keyword>
<proteinExistence type="predicted"/>
<sequence length="225" mass="24293">MSSSRRENPSSETLFSAPFKQTKETLKMVKMHKISLMATALILGGGMLQSASAQQADNAPPAYDLDASPRYQEPAPVMPAPLPRSNFYAGSESAPPSRSSDATPGSPASRLMQVRIDQGIRYITGGVGEGERAELNALSNQFNLRLMFAMQGSGEYLSAVRVNILDSHGGSVLSVESKGPWFLAQLPPGDYVVEASATDQASQQPQRKTAHIEGSGQSRLDFYWR</sequence>
<dbReference type="Proteomes" id="UP000019184">
    <property type="component" value="Unassembled WGS sequence"/>
</dbReference>
<dbReference type="EMBL" id="CBTK010000250">
    <property type="protein sequence ID" value="CDH46165.1"/>
    <property type="molecule type" value="Genomic_DNA"/>
</dbReference>
<feature type="region of interest" description="Disordered" evidence="1">
    <location>
        <begin position="53"/>
        <end position="110"/>
    </location>
</feature>
<reference evidence="2 3" key="1">
    <citation type="journal article" date="2014" name="ISME J.">
        <title>Candidatus Competibacter-lineage genomes retrieved from metagenomes reveal functional metabolic diversity.</title>
        <authorList>
            <person name="McIlroy S.J."/>
            <person name="Albertsen M."/>
            <person name="Andresen E.K."/>
            <person name="Saunders A.M."/>
            <person name="Kristiansen R."/>
            <person name="Stokholm-Bjerregaard M."/>
            <person name="Nielsen K.L."/>
            <person name="Nielsen P.H."/>
        </authorList>
    </citation>
    <scope>NUCLEOTIDE SEQUENCE [LARGE SCALE GENOMIC DNA]</scope>
    <source>
        <strain evidence="2 3">Run_B_J11</strain>
    </source>
</reference>
<evidence type="ECO:0000256" key="1">
    <source>
        <dbReference type="SAM" id="MobiDB-lite"/>
    </source>
</evidence>
<gene>
    <name evidence="2" type="ORF">BN874_360048</name>
</gene>
<dbReference type="AlphaFoldDB" id="A0A7U7GD61"/>
<organism evidence="2 3">
    <name type="scientific">Candidatus Contendobacter odensis Run_B_J11</name>
    <dbReference type="NCBI Taxonomy" id="1400861"/>
    <lineage>
        <taxon>Bacteria</taxon>
        <taxon>Pseudomonadati</taxon>
        <taxon>Pseudomonadota</taxon>
        <taxon>Gammaproteobacteria</taxon>
        <taxon>Candidatus Competibacteraceae</taxon>
        <taxon>Candidatus Contendibacter</taxon>
    </lineage>
</organism>
<comment type="caution">
    <text evidence="2">The sequence shown here is derived from an EMBL/GenBank/DDBJ whole genome shotgun (WGS) entry which is preliminary data.</text>
</comment>
<feature type="compositionally biased region" description="Polar residues" evidence="1">
    <location>
        <begin position="94"/>
        <end position="103"/>
    </location>
</feature>
<protein>
    <recommendedName>
        <fullName evidence="4">Carboxypeptidase regulatory-like domain-containing protein</fullName>
    </recommendedName>
</protein>
<evidence type="ECO:0000313" key="2">
    <source>
        <dbReference type="EMBL" id="CDH46165.1"/>
    </source>
</evidence>
<name>A0A7U7GD61_9GAMM</name>
<evidence type="ECO:0008006" key="4">
    <source>
        <dbReference type="Google" id="ProtNLM"/>
    </source>
</evidence>
<accession>A0A7U7GD61</accession>
<evidence type="ECO:0000313" key="3">
    <source>
        <dbReference type="Proteomes" id="UP000019184"/>
    </source>
</evidence>